<evidence type="ECO:0000256" key="2">
    <source>
        <dbReference type="SAM" id="SignalP"/>
    </source>
</evidence>
<dbReference type="PANTHER" id="PTHR35936">
    <property type="entry name" value="MEMBRANE-BOUND LYTIC MUREIN TRANSGLYCOSYLASE F"/>
    <property type="match status" value="1"/>
</dbReference>
<sequence>MFKASTRGLGAAAAVAALVLLAGCGAGGSGAPSGSGTSGDAAGGAVDIPAVAKDDALAKLVPQEIAADGKIAVGTNAYYPPNEFFDTDNRTVIGMDADLARAVGQKLGVPVEFQNTTFDGIIPGLTAGKFEFGISSFFINPERVATVDMVSYLNVGTRMGGLKGNPEGLTVETLCGKAVGVQKGTAQVEELDKRSQKCTAEGKPAINITQLQEQTEVNVALTSKRVSAMLADSPVIYYATKVTNGAVEPIGPTYDNTQYGIVLAKNKGQFGEAIQGALRALVADGTYAKILEKWNQAEGAIPAPELKR</sequence>
<keyword evidence="1 2" id="KW-0732">Signal</keyword>
<feature type="signal peptide" evidence="2">
    <location>
        <begin position="1"/>
        <end position="22"/>
    </location>
</feature>
<evidence type="ECO:0000313" key="5">
    <source>
        <dbReference type="Proteomes" id="UP001428817"/>
    </source>
</evidence>
<dbReference type="PANTHER" id="PTHR35936:SF17">
    <property type="entry name" value="ARGININE-BINDING EXTRACELLULAR PROTEIN ARTP"/>
    <property type="match status" value="1"/>
</dbReference>
<dbReference type="SUPFAM" id="SSF53850">
    <property type="entry name" value="Periplasmic binding protein-like II"/>
    <property type="match status" value="1"/>
</dbReference>
<dbReference type="PROSITE" id="PS51257">
    <property type="entry name" value="PROKAR_LIPOPROTEIN"/>
    <property type="match status" value="1"/>
</dbReference>
<accession>A0ABP9PJ51</accession>
<keyword evidence="5" id="KW-1185">Reference proteome</keyword>
<dbReference type="Proteomes" id="UP001428817">
    <property type="component" value="Unassembled WGS sequence"/>
</dbReference>
<dbReference type="EMBL" id="BAABJP010000001">
    <property type="protein sequence ID" value="GAA5145182.1"/>
    <property type="molecule type" value="Genomic_DNA"/>
</dbReference>
<dbReference type="Gene3D" id="3.40.190.10">
    <property type="entry name" value="Periplasmic binding protein-like II"/>
    <property type="match status" value="2"/>
</dbReference>
<comment type="caution">
    <text evidence="4">The sequence shown here is derived from an EMBL/GenBank/DDBJ whole genome shotgun (WGS) entry which is preliminary data.</text>
</comment>
<dbReference type="CDD" id="cd01004">
    <property type="entry name" value="PBP2_MidA_like"/>
    <property type="match status" value="1"/>
</dbReference>
<gene>
    <name evidence="4" type="ORF">GCM10023321_02680</name>
</gene>
<feature type="chain" id="PRO_5045943469" evidence="2">
    <location>
        <begin position="23"/>
        <end position="308"/>
    </location>
</feature>
<dbReference type="RefSeq" id="WP_185058553.1">
    <property type="nucleotide sequence ID" value="NZ_BAABJP010000001.1"/>
</dbReference>
<organism evidence="4 5">
    <name type="scientific">Pseudonocardia eucalypti</name>
    <dbReference type="NCBI Taxonomy" id="648755"/>
    <lineage>
        <taxon>Bacteria</taxon>
        <taxon>Bacillati</taxon>
        <taxon>Actinomycetota</taxon>
        <taxon>Actinomycetes</taxon>
        <taxon>Pseudonocardiales</taxon>
        <taxon>Pseudonocardiaceae</taxon>
        <taxon>Pseudonocardia</taxon>
    </lineage>
</organism>
<reference evidence="5" key="1">
    <citation type="journal article" date="2019" name="Int. J. Syst. Evol. Microbiol.">
        <title>The Global Catalogue of Microorganisms (GCM) 10K type strain sequencing project: providing services to taxonomists for standard genome sequencing and annotation.</title>
        <authorList>
            <consortium name="The Broad Institute Genomics Platform"/>
            <consortium name="The Broad Institute Genome Sequencing Center for Infectious Disease"/>
            <person name="Wu L."/>
            <person name="Ma J."/>
        </authorList>
    </citation>
    <scope>NUCLEOTIDE SEQUENCE [LARGE SCALE GENOMIC DNA]</scope>
    <source>
        <strain evidence="5">JCM 18303</strain>
    </source>
</reference>
<name>A0ABP9PJ51_9PSEU</name>
<dbReference type="Pfam" id="PF00497">
    <property type="entry name" value="SBP_bac_3"/>
    <property type="match status" value="1"/>
</dbReference>
<proteinExistence type="predicted"/>
<protein>
    <submittedName>
        <fullName evidence="4">ABC transporter substrate-binding protein</fullName>
    </submittedName>
</protein>
<dbReference type="InterPro" id="IPR001638">
    <property type="entry name" value="Solute-binding_3/MltF_N"/>
</dbReference>
<evidence type="ECO:0000259" key="3">
    <source>
        <dbReference type="SMART" id="SM00062"/>
    </source>
</evidence>
<dbReference type="SMART" id="SM00062">
    <property type="entry name" value="PBPb"/>
    <property type="match status" value="1"/>
</dbReference>
<feature type="domain" description="Solute-binding protein family 3/N-terminal" evidence="3">
    <location>
        <begin position="70"/>
        <end position="298"/>
    </location>
</feature>
<evidence type="ECO:0000313" key="4">
    <source>
        <dbReference type="EMBL" id="GAA5145182.1"/>
    </source>
</evidence>
<evidence type="ECO:0000256" key="1">
    <source>
        <dbReference type="ARBA" id="ARBA00022729"/>
    </source>
</evidence>